<dbReference type="EMBL" id="VSSQ01067304">
    <property type="protein sequence ID" value="MPN19698.1"/>
    <property type="molecule type" value="Genomic_DNA"/>
</dbReference>
<dbReference type="AlphaFoldDB" id="A0A645FYS6"/>
<organism evidence="3">
    <name type="scientific">bioreactor metagenome</name>
    <dbReference type="NCBI Taxonomy" id="1076179"/>
    <lineage>
        <taxon>unclassified sequences</taxon>
        <taxon>metagenomes</taxon>
        <taxon>ecological metagenomes</taxon>
    </lineage>
</organism>
<feature type="region of interest" description="Disordered" evidence="1">
    <location>
        <begin position="1"/>
        <end position="63"/>
    </location>
</feature>
<evidence type="ECO:0000313" key="3">
    <source>
        <dbReference type="EMBL" id="MPN19698.1"/>
    </source>
</evidence>
<protein>
    <submittedName>
        <fullName evidence="3">Uncharacterized protein</fullName>
    </submittedName>
</protein>
<feature type="compositionally biased region" description="Basic and acidic residues" evidence="1">
    <location>
        <begin position="41"/>
        <end position="55"/>
    </location>
</feature>
<reference evidence="3" key="1">
    <citation type="submission" date="2019-08" db="EMBL/GenBank/DDBJ databases">
        <authorList>
            <person name="Kucharzyk K."/>
            <person name="Murdoch R.W."/>
            <person name="Higgins S."/>
            <person name="Loffler F."/>
        </authorList>
    </citation>
    <scope>NUCLEOTIDE SEQUENCE</scope>
</reference>
<proteinExistence type="predicted"/>
<keyword evidence="2" id="KW-0472">Membrane</keyword>
<sequence length="144" mass="16223">MRSPSTKRGSSEDRSQMWGALRRSLRSPEENTDYSFSGAERATRRPAPERARSPEDSGNFRTHLRRSRAHWRTDLKCSLNYGEASVPRSKTFHPAAFISCVIKRELPPFPAGALLSVICFAYFVLSGNAVFVRLFGRLLDLAGF</sequence>
<keyword evidence="2" id="KW-0812">Transmembrane</keyword>
<name>A0A645FYS6_9ZZZZ</name>
<feature type="transmembrane region" description="Helical" evidence="2">
    <location>
        <begin position="113"/>
        <end position="135"/>
    </location>
</feature>
<evidence type="ECO:0000256" key="2">
    <source>
        <dbReference type="SAM" id="Phobius"/>
    </source>
</evidence>
<keyword evidence="2" id="KW-1133">Transmembrane helix</keyword>
<comment type="caution">
    <text evidence="3">The sequence shown here is derived from an EMBL/GenBank/DDBJ whole genome shotgun (WGS) entry which is preliminary data.</text>
</comment>
<accession>A0A645FYS6</accession>
<evidence type="ECO:0000256" key="1">
    <source>
        <dbReference type="SAM" id="MobiDB-lite"/>
    </source>
</evidence>
<gene>
    <name evidence="3" type="ORF">SDC9_167070</name>
</gene>